<accession>A0AAQ3TK15</accession>
<feature type="compositionally biased region" description="Low complexity" evidence="11">
    <location>
        <begin position="791"/>
        <end position="827"/>
    </location>
</feature>
<dbReference type="InterPro" id="IPR017930">
    <property type="entry name" value="Myb_dom"/>
</dbReference>
<dbReference type="CDD" id="cd02961">
    <property type="entry name" value="PDI_a_family"/>
    <property type="match status" value="1"/>
</dbReference>
<dbReference type="PROSITE" id="PS50090">
    <property type="entry name" value="MYB_LIKE"/>
    <property type="match status" value="1"/>
</dbReference>
<dbReference type="InterPro" id="IPR013766">
    <property type="entry name" value="Thioredoxin_domain"/>
</dbReference>
<evidence type="ECO:0000256" key="5">
    <source>
        <dbReference type="ARBA" id="ARBA00022989"/>
    </source>
</evidence>
<keyword evidence="17" id="KW-1185">Reference proteome</keyword>
<evidence type="ECO:0008006" key="18">
    <source>
        <dbReference type="Google" id="ProtNLM"/>
    </source>
</evidence>
<evidence type="ECO:0000256" key="12">
    <source>
        <dbReference type="SAM" id="SignalP"/>
    </source>
</evidence>
<evidence type="ECO:0000259" key="13">
    <source>
        <dbReference type="PROSITE" id="PS50090"/>
    </source>
</evidence>
<dbReference type="Proteomes" id="UP001341281">
    <property type="component" value="Chromosome 05"/>
</dbReference>
<keyword evidence="4 12" id="KW-0732">Signal</keyword>
<dbReference type="FunFam" id="3.40.30.10:FF:000107">
    <property type="entry name" value="Protein disulfide-isomerase 5-2"/>
    <property type="match status" value="1"/>
</dbReference>
<reference evidence="16 17" key="1">
    <citation type="submission" date="2024-02" db="EMBL/GenBank/DDBJ databases">
        <title>High-quality chromosome-scale genome assembly of Pensacola bahiagrass (Paspalum notatum Flugge var. saurae).</title>
        <authorList>
            <person name="Vega J.M."/>
            <person name="Podio M."/>
            <person name="Orjuela J."/>
            <person name="Siena L.A."/>
            <person name="Pessino S.C."/>
            <person name="Combes M.C."/>
            <person name="Mariac C."/>
            <person name="Albertini E."/>
            <person name="Pupilli F."/>
            <person name="Ortiz J.P.A."/>
            <person name="Leblanc O."/>
        </authorList>
    </citation>
    <scope>NUCLEOTIDE SEQUENCE [LARGE SCALE GENOMIC DNA]</scope>
    <source>
        <strain evidence="16">R1</strain>
        <tissue evidence="16">Leaf</tissue>
    </source>
</reference>
<keyword evidence="6" id="KW-0238">DNA-binding</keyword>
<evidence type="ECO:0000256" key="7">
    <source>
        <dbReference type="ARBA" id="ARBA00023136"/>
    </source>
</evidence>
<evidence type="ECO:0000256" key="6">
    <source>
        <dbReference type="ARBA" id="ARBA00023125"/>
    </source>
</evidence>
<dbReference type="InterPro" id="IPR001005">
    <property type="entry name" value="SANT/Myb"/>
</dbReference>
<dbReference type="EMBL" id="CP144749">
    <property type="protein sequence ID" value="WVZ75075.1"/>
    <property type="molecule type" value="Genomic_DNA"/>
</dbReference>
<evidence type="ECO:0000259" key="14">
    <source>
        <dbReference type="PROSITE" id="PS51294"/>
    </source>
</evidence>
<comment type="subcellular location">
    <subcellularLocation>
        <location evidence="1">Membrane</location>
        <topology evidence="1">Single-pass membrane protein</topology>
    </subcellularLocation>
</comment>
<comment type="function">
    <text evidence="10">Acts as a protein-folding catalyst that interacts with nascent polypeptides to catalyze the formation, isomerization, and reduction or oxidation of disulfide bonds. May play a role in storage protein biogenesis.</text>
</comment>
<feature type="compositionally biased region" description="Low complexity" evidence="11">
    <location>
        <begin position="1255"/>
        <end position="1282"/>
    </location>
</feature>
<feature type="region of interest" description="Disordered" evidence="11">
    <location>
        <begin position="1025"/>
        <end position="1054"/>
    </location>
</feature>
<name>A0AAQ3TK15_PASNO</name>
<dbReference type="PROSITE" id="PS51294">
    <property type="entry name" value="HTH_MYB"/>
    <property type="match status" value="1"/>
</dbReference>
<dbReference type="PANTHER" id="PTHR47206">
    <property type="entry name" value="HOMEODOMAIN-LIKE SUPERFAMILY PROTEIN"/>
    <property type="match status" value="1"/>
</dbReference>
<feature type="compositionally biased region" description="Polar residues" evidence="11">
    <location>
        <begin position="988"/>
        <end position="997"/>
    </location>
</feature>
<feature type="region of interest" description="Disordered" evidence="11">
    <location>
        <begin position="1117"/>
        <end position="1324"/>
    </location>
</feature>
<keyword evidence="5" id="KW-1133">Transmembrane helix</keyword>
<keyword evidence="3" id="KW-0812">Transmembrane</keyword>
<dbReference type="GO" id="GO:0016020">
    <property type="term" value="C:membrane"/>
    <property type="evidence" value="ECO:0007669"/>
    <property type="project" value="UniProtKB-SubCell"/>
</dbReference>
<dbReference type="CDD" id="cd11660">
    <property type="entry name" value="SANT_TRF"/>
    <property type="match status" value="1"/>
</dbReference>
<evidence type="ECO:0000256" key="2">
    <source>
        <dbReference type="ARBA" id="ARBA00006347"/>
    </source>
</evidence>
<keyword evidence="8" id="KW-1015">Disulfide bond</keyword>
<evidence type="ECO:0000256" key="10">
    <source>
        <dbReference type="ARBA" id="ARBA00060135"/>
    </source>
</evidence>
<feature type="domain" description="Myb-like" evidence="13">
    <location>
        <begin position="667"/>
        <end position="717"/>
    </location>
</feature>
<proteinExistence type="inferred from homology"/>
<feature type="compositionally biased region" description="Polar residues" evidence="11">
    <location>
        <begin position="1187"/>
        <end position="1198"/>
    </location>
</feature>
<protein>
    <recommendedName>
        <fullName evidence="18">Protein disulfide-isomerase</fullName>
    </recommendedName>
</protein>
<dbReference type="PROSITE" id="PS51352">
    <property type="entry name" value="THIOREDOXIN_2"/>
    <property type="match status" value="1"/>
</dbReference>
<feature type="region of interest" description="Disordered" evidence="11">
    <location>
        <begin position="988"/>
        <end position="1009"/>
    </location>
</feature>
<sequence>MAMQRLLLPLVLLFVLRPQSCAASGGGEPAEFEIPRDGSVLELDESNFEAAVRAADFLFVDFYAPWCGHCKRLAPQLDEAAPTLAALSTPIVVAKVNADKYRKLGSKYGVDGFPTLMLFDHGVPSEYTGSRKADLLVENLKKLVAPDISVLKSDSAIRGFVESAGINFPLFIGFGVDESLIAEYGAKYKKKAWFSTAKDFSEDMMVVYDFDKIPALVSVNPKYNEQSVFYGPFEGTFLEDFIRQSLLPVTVPVNRENLKLLKDDGRKVVLAILEDESDENSPLLIKVLRSAANANHDLVFAYVGVEQWEEFTETFDAKVSQLPKILVWDTQEEYDVVEGSERLEEGDYGSQVSRFLEGYRAGRTVKMKVGRGSPTLLGLNAVYILILLVAILARRFTDQGGPMKTESVMAVPARVVLEVGKTGARFSNNTRGIGGGQLIGNRLRNEINRVRKGNRTAATPPSADLSEMAAAAAPAAGAGKGKRKRPLSEDDVYLLLHRYAPSTILTALQEVAQHADGRCIDWRALVGKSTTGITSPREYQMLWRHFAYRHDLDEILDAGDQPLGDDSDLEVELELVPDPTTEALSEATALAKALISGSSRDQATGHRINLDAPALNGPNEKITRVSSEKQLAQSHRITNVTGPVSNSKHASHLGPSPGPLDPNGASKKKKKTKAWSKEEDADLAAGVQKYGEGNWEVILQECNFDNTRTPDQLSQRWALICKRPGGLAKPASAKQVSLTRSEERRAALNAFTMAVGPAPARGSMLRPGAHQQSIQHKSTAFAPKAPEVRSAAAPLPARASAPAPAPALALPVPTPAPAQAARPLPGAVQVQSPLHQGQHAPARAVPPKQSNAPNKTRKKQAAKPNPTIIPSSIQAAAIAAGGRLAPASTAANFLKVAQSKNAVHIRPQGVGPPQPSASYKASAAVVEPGTQPGVSLHVEHPNARAPKSGPSVLATHATEQVHGVSEFAAANQSGALAGAHLMETKKTLSTTPMPVSCSSEEKDDDSKPFDLSIDDLFPEDAKELEASDTKAKQPETVDTKAKQLETVDTKAKQADTIDSKVGVVDPKDKDMLEFDQFVASQGHLNMDHLNKSKSAKSASQAQGLVGSQRKPAKLVASVGRGNPVSAGVPAAGKKTRAVPHVAAGSPRGIVGTVNANAQNKTLARKAAAPVSAGSQAPPLKKQAVNARGNQMAPSNATALGSGALTSSQTGAAASGATASKANPPSSSGQASAVVTTGSKANPPSSSQASVAVTGANRATSNQASAAANGANRAANPSSSSQAGVVVNGASKAANPPPSSHASADVNGAASKANPPPQPAAAARQ</sequence>
<feature type="chain" id="PRO_5043038046" description="Protein disulfide-isomerase" evidence="12">
    <location>
        <begin position="23"/>
        <end position="1324"/>
    </location>
</feature>
<evidence type="ECO:0000256" key="11">
    <source>
        <dbReference type="SAM" id="MobiDB-lite"/>
    </source>
</evidence>
<evidence type="ECO:0000256" key="9">
    <source>
        <dbReference type="ARBA" id="ARBA00023284"/>
    </source>
</evidence>
<feature type="compositionally biased region" description="Low complexity" evidence="11">
    <location>
        <begin position="1200"/>
        <end position="1221"/>
    </location>
</feature>
<dbReference type="Gene3D" id="3.40.30.10">
    <property type="entry name" value="Glutaredoxin"/>
    <property type="match status" value="2"/>
</dbReference>
<dbReference type="SUPFAM" id="SSF46689">
    <property type="entry name" value="Homeodomain-like"/>
    <property type="match status" value="1"/>
</dbReference>
<dbReference type="GO" id="GO:0003677">
    <property type="term" value="F:DNA binding"/>
    <property type="evidence" value="ECO:0007669"/>
    <property type="project" value="UniProtKB-KW"/>
</dbReference>
<feature type="domain" description="Thioredoxin" evidence="15">
    <location>
        <begin position="22"/>
        <end position="145"/>
    </location>
</feature>
<evidence type="ECO:0000259" key="15">
    <source>
        <dbReference type="PROSITE" id="PS51352"/>
    </source>
</evidence>
<organism evidence="16 17">
    <name type="scientific">Paspalum notatum var. saurae</name>
    <dbReference type="NCBI Taxonomy" id="547442"/>
    <lineage>
        <taxon>Eukaryota</taxon>
        <taxon>Viridiplantae</taxon>
        <taxon>Streptophyta</taxon>
        <taxon>Embryophyta</taxon>
        <taxon>Tracheophyta</taxon>
        <taxon>Spermatophyta</taxon>
        <taxon>Magnoliopsida</taxon>
        <taxon>Liliopsida</taxon>
        <taxon>Poales</taxon>
        <taxon>Poaceae</taxon>
        <taxon>PACMAD clade</taxon>
        <taxon>Panicoideae</taxon>
        <taxon>Andropogonodae</taxon>
        <taxon>Paspaleae</taxon>
        <taxon>Paspalinae</taxon>
        <taxon>Paspalum</taxon>
    </lineage>
</organism>
<feature type="signal peptide" evidence="12">
    <location>
        <begin position="1"/>
        <end position="22"/>
    </location>
</feature>
<feature type="domain" description="HTH myb-type" evidence="14">
    <location>
        <begin position="667"/>
        <end position="717"/>
    </location>
</feature>
<dbReference type="InterPro" id="IPR009057">
    <property type="entry name" value="Homeodomain-like_sf"/>
</dbReference>
<dbReference type="Pfam" id="PF00085">
    <property type="entry name" value="Thioredoxin"/>
    <property type="match status" value="1"/>
</dbReference>
<gene>
    <name evidence="16" type="ORF">U9M48_023166</name>
</gene>
<dbReference type="SMART" id="SM00717">
    <property type="entry name" value="SANT"/>
    <property type="match status" value="1"/>
</dbReference>
<evidence type="ECO:0000313" key="17">
    <source>
        <dbReference type="Proteomes" id="UP001341281"/>
    </source>
</evidence>
<evidence type="ECO:0000256" key="4">
    <source>
        <dbReference type="ARBA" id="ARBA00022729"/>
    </source>
</evidence>
<dbReference type="FunFam" id="3.40.30.10:FF:000193">
    <property type="entry name" value="Protein disulfide isomerase-like 5-2"/>
    <property type="match status" value="1"/>
</dbReference>
<dbReference type="PRINTS" id="PR00421">
    <property type="entry name" value="THIOREDOXIN"/>
</dbReference>
<feature type="region of interest" description="Disordered" evidence="11">
    <location>
        <begin position="638"/>
        <end position="679"/>
    </location>
</feature>
<dbReference type="Gene3D" id="1.10.10.60">
    <property type="entry name" value="Homeodomain-like"/>
    <property type="match status" value="1"/>
</dbReference>
<dbReference type="Pfam" id="PF13848">
    <property type="entry name" value="Thioredoxin_6"/>
    <property type="match status" value="1"/>
</dbReference>
<dbReference type="InterPro" id="IPR017937">
    <property type="entry name" value="Thioredoxin_CS"/>
</dbReference>
<evidence type="ECO:0000256" key="8">
    <source>
        <dbReference type="ARBA" id="ARBA00023157"/>
    </source>
</evidence>
<feature type="region of interest" description="Disordered" evidence="11">
    <location>
        <begin position="450"/>
        <end position="484"/>
    </location>
</feature>
<keyword evidence="9" id="KW-0676">Redox-active center</keyword>
<dbReference type="PROSITE" id="PS00194">
    <property type="entry name" value="THIOREDOXIN_1"/>
    <property type="match status" value="1"/>
</dbReference>
<evidence type="ECO:0000256" key="3">
    <source>
        <dbReference type="ARBA" id="ARBA00022692"/>
    </source>
</evidence>
<feature type="region of interest" description="Disordered" evidence="11">
    <location>
        <begin position="786"/>
        <end position="865"/>
    </location>
</feature>
<evidence type="ECO:0000313" key="16">
    <source>
        <dbReference type="EMBL" id="WVZ75075.1"/>
    </source>
</evidence>
<dbReference type="InterPro" id="IPR036249">
    <property type="entry name" value="Thioredoxin-like_sf"/>
</dbReference>
<keyword evidence="7" id="KW-0472">Membrane</keyword>
<dbReference type="PANTHER" id="PTHR47206:SF1">
    <property type="entry name" value="HOMEODOMAIN-LIKE SUPERFAMILY PROTEIN"/>
    <property type="match status" value="1"/>
</dbReference>
<dbReference type="Pfam" id="PF00249">
    <property type="entry name" value="Myb_DNA-binding"/>
    <property type="match status" value="1"/>
</dbReference>
<feature type="compositionally biased region" description="Polar residues" evidence="11">
    <location>
        <begin position="638"/>
        <end position="648"/>
    </location>
</feature>
<dbReference type="SUPFAM" id="SSF52833">
    <property type="entry name" value="Thioredoxin-like"/>
    <property type="match status" value="1"/>
</dbReference>
<evidence type="ECO:0000256" key="1">
    <source>
        <dbReference type="ARBA" id="ARBA00004167"/>
    </source>
</evidence>
<feature type="compositionally biased region" description="Low complexity" evidence="11">
    <location>
        <begin position="1289"/>
        <end position="1312"/>
    </location>
</feature>
<feature type="compositionally biased region" description="Polar residues" evidence="11">
    <location>
        <begin position="1222"/>
        <end position="1250"/>
    </location>
</feature>
<comment type="similarity">
    <text evidence="2">Belongs to the protein disulfide isomerase family.</text>
</comment>